<reference evidence="6 7" key="1">
    <citation type="submission" date="2024-06" db="EMBL/GenBank/DDBJ databases">
        <title>The Natural Products Discovery Center: Release of the First 8490 Sequenced Strains for Exploring Actinobacteria Biosynthetic Diversity.</title>
        <authorList>
            <person name="Kalkreuter E."/>
            <person name="Kautsar S.A."/>
            <person name="Yang D."/>
            <person name="Bader C.D."/>
            <person name="Teijaro C.N."/>
            <person name="Fluegel L."/>
            <person name="Davis C.M."/>
            <person name="Simpson J.R."/>
            <person name="Lauterbach L."/>
            <person name="Steele A.D."/>
            <person name="Gui C."/>
            <person name="Meng S."/>
            <person name="Li G."/>
            <person name="Viehrig K."/>
            <person name="Ye F."/>
            <person name="Su P."/>
            <person name="Kiefer A.F."/>
            <person name="Nichols A."/>
            <person name="Cepeda A.J."/>
            <person name="Yan W."/>
            <person name="Fan B."/>
            <person name="Jiang Y."/>
            <person name="Adhikari A."/>
            <person name="Zheng C.-J."/>
            <person name="Schuster L."/>
            <person name="Cowan T.M."/>
            <person name="Smanski M.J."/>
            <person name="Chevrette M.G."/>
            <person name="De Carvalho L.P.S."/>
            <person name="Shen B."/>
        </authorList>
    </citation>
    <scope>NUCLEOTIDE SEQUENCE [LARGE SCALE GENOMIC DNA]</scope>
    <source>
        <strain evidence="6 7">NPDC000837</strain>
    </source>
</reference>
<evidence type="ECO:0000256" key="3">
    <source>
        <dbReference type="ARBA" id="ARBA00023239"/>
    </source>
</evidence>
<evidence type="ECO:0000259" key="5">
    <source>
        <dbReference type="Pfam" id="PF04073"/>
    </source>
</evidence>
<dbReference type="PANTHER" id="PTHR30411:SF0">
    <property type="entry name" value="CYS-TRNA(PRO)_CYS-TRNA(CYS) DEACYLASE YBAK"/>
    <property type="match status" value="1"/>
</dbReference>
<dbReference type="EMBL" id="JBEPBX010000021">
    <property type="protein sequence ID" value="MER6616127.1"/>
    <property type="molecule type" value="Genomic_DNA"/>
</dbReference>
<dbReference type="InterPro" id="IPR007214">
    <property type="entry name" value="YbaK/aa-tRNA-synth-assoc-dom"/>
</dbReference>
<dbReference type="Pfam" id="PF04073">
    <property type="entry name" value="tRNA_edit"/>
    <property type="match status" value="1"/>
</dbReference>
<dbReference type="RefSeq" id="WP_100106669.1">
    <property type="nucleotide sequence ID" value="NZ_JBEPBX010000021.1"/>
</dbReference>
<dbReference type="EC" id="4.2.-.-" evidence="4"/>
<dbReference type="PANTHER" id="PTHR30411">
    <property type="entry name" value="CYTOPLASMIC PROTEIN"/>
    <property type="match status" value="1"/>
</dbReference>
<proteinExistence type="inferred from homology"/>
<name>A0ABV1UZA9_9ACTN</name>
<keyword evidence="2 4" id="KW-0648">Protein biosynthesis</keyword>
<evidence type="ECO:0000256" key="4">
    <source>
        <dbReference type="PIRNR" id="PIRNR006181"/>
    </source>
</evidence>
<evidence type="ECO:0000313" key="6">
    <source>
        <dbReference type="EMBL" id="MER6616127.1"/>
    </source>
</evidence>
<gene>
    <name evidence="6" type="primary">ybaK</name>
    <name evidence="6" type="ORF">ABT276_22715</name>
</gene>
<comment type="caution">
    <text evidence="6">The sequence shown here is derived from an EMBL/GenBank/DDBJ whole genome shotgun (WGS) entry which is preliminary data.</text>
</comment>
<evidence type="ECO:0000256" key="1">
    <source>
        <dbReference type="ARBA" id="ARBA00009798"/>
    </source>
</evidence>
<keyword evidence="3 4" id="KW-0456">Lyase</keyword>
<dbReference type="InterPro" id="IPR036754">
    <property type="entry name" value="YbaK/aa-tRNA-synt-asso_dom_sf"/>
</dbReference>
<dbReference type="NCBIfam" id="TIGR00011">
    <property type="entry name" value="YbaK_EbsC"/>
    <property type="match status" value="1"/>
</dbReference>
<dbReference type="Proteomes" id="UP001445472">
    <property type="component" value="Unassembled WGS sequence"/>
</dbReference>
<comment type="similarity">
    <text evidence="1 4">Belongs to the prolyl-tRNA editing family. YbaK/EbsC subfamily.</text>
</comment>
<organism evidence="6 7">
    <name type="scientific">Streptomyces xantholiticus</name>
    <dbReference type="NCBI Taxonomy" id="68285"/>
    <lineage>
        <taxon>Bacteria</taxon>
        <taxon>Bacillati</taxon>
        <taxon>Actinomycetota</taxon>
        <taxon>Actinomycetes</taxon>
        <taxon>Kitasatosporales</taxon>
        <taxon>Streptomycetaceae</taxon>
        <taxon>Streptomyces</taxon>
    </lineage>
</organism>
<dbReference type="Gene3D" id="3.90.960.10">
    <property type="entry name" value="YbaK/aminoacyl-tRNA synthetase-associated domain"/>
    <property type="match status" value="1"/>
</dbReference>
<protein>
    <recommendedName>
        <fullName evidence="4">Cys-tRNA(Pro)/Cys-tRNA(Cys) deacylase</fullName>
        <ecNumber evidence="4">4.2.-.-</ecNumber>
    </recommendedName>
</protein>
<dbReference type="CDD" id="cd00002">
    <property type="entry name" value="YbaK_deacylase"/>
    <property type="match status" value="1"/>
</dbReference>
<dbReference type="InterPro" id="IPR004369">
    <property type="entry name" value="Prolyl-tRNA_editing_YbaK/EbsC"/>
</dbReference>
<sequence>MAADEPQLTRGALALAKNATKKAKKQSGGTPATVALAAAGTPFTLHAYDHDPATPSYGEEAAEALGVCPDRVFKTLVADVDGALTVAVVPVAGQLDLKALAAAVGGKRAAMADPAAAERTTGYVRGGISPLGQRKRLPTVVDASASEHETVCVSAGRRGLEVELSPTDLVALTAASLSRIARA</sequence>
<evidence type="ECO:0000256" key="2">
    <source>
        <dbReference type="ARBA" id="ARBA00022917"/>
    </source>
</evidence>
<keyword evidence="7" id="KW-1185">Reference proteome</keyword>
<accession>A0ABV1UZA9</accession>
<evidence type="ECO:0000313" key="7">
    <source>
        <dbReference type="Proteomes" id="UP001445472"/>
    </source>
</evidence>
<dbReference type="SUPFAM" id="SSF55826">
    <property type="entry name" value="YbaK/ProRS associated domain"/>
    <property type="match status" value="1"/>
</dbReference>
<feature type="domain" description="YbaK/aminoacyl-tRNA synthetase-associated" evidence="5">
    <location>
        <begin position="54"/>
        <end position="171"/>
    </location>
</feature>
<dbReference type="PIRSF" id="PIRSF006181">
    <property type="entry name" value="EbsC_YbaK"/>
    <property type="match status" value="1"/>
</dbReference>